<keyword evidence="1 4" id="KW-0378">Hydrolase</keyword>
<evidence type="ECO:0000256" key="1">
    <source>
        <dbReference type="ARBA" id="ARBA00022801"/>
    </source>
</evidence>
<dbReference type="InterPro" id="IPR050266">
    <property type="entry name" value="AB_hydrolase_sf"/>
</dbReference>
<dbReference type="EMBL" id="JBHUHR010000021">
    <property type="protein sequence ID" value="MFD2034628.1"/>
    <property type="molecule type" value="Genomic_DNA"/>
</dbReference>
<dbReference type="Pfam" id="PF12146">
    <property type="entry name" value="Hydrolase_4"/>
    <property type="match status" value="1"/>
</dbReference>
<proteinExistence type="predicted"/>
<dbReference type="GO" id="GO:0016787">
    <property type="term" value="F:hydrolase activity"/>
    <property type="evidence" value="ECO:0007669"/>
    <property type="project" value="UniProtKB-KW"/>
</dbReference>
<dbReference type="InterPro" id="IPR029058">
    <property type="entry name" value="AB_hydrolase_fold"/>
</dbReference>
<feature type="signal peptide" evidence="2">
    <location>
        <begin position="1"/>
        <end position="18"/>
    </location>
</feature>
<evidence type="ECO:0000259" key="3">
    <source>
        <dbReference type="Pfam" id="PF12146"/>
    </source>
</evidence>
<accession>A0ABW4VL55</accession>
<protein>
    <submittedName>
        <fullName evidence="4">Alpha/beta fold hydrolase</fullName>
    </submittedName>
</protein>
<sequence>MKNFNLVAIVVMASLLFAGCQKESFTLSGMAEDHFFLKSGNQLMPITVAGNVDSKKFIVLIHGGPGGNALVYRNKAAKNIVENEFAMVYWDQRFAGNTQGNGGNTHISEFRSDIKKLLTLLRTKYDSDIELYLFAHSWGGFLAPYFLADGDNQEMVKGWIQIGGAHNYRLNDSLTHNLLLHYGNIELAAGRNVSKWSEIVEWCTQNSFEGIENARKLNSFAHSAESLIEEVIEPESDFNFEQIQRYAFMSNETNSIASKIRRINHATYANPNSDQLFKIQIPTLLMWGKYDFVCSPGLANDIELNIGTSDVHKIIYPYSGHNPMLNQPEEFWYDLVDWVKSH</sequence>
<evidence type="ECO:0000256" key="2">
    <source>
        <dbReference type="SAM" id="SignalP"/>
    </source>
</evidence>
<dbReference type="PANTHER" id="PTHR43798:SF31">
    <property type="entry name" value="AB HYDROLASE SUPERFAMILY PROTEIN YCLE"/>
    <property type="match status" value="1"/>
</dbReference>
<gene>
    <name evidence="4" type="ORF">ACFSKL_07510</name>
</gene>
<keyword evidence="2" id="KW-0732">Signal</keyword>
<keyword evidence="5" id="KW-1185">Reference proteome</keyword>
<dbReference type="Gene3D" id="3.40.50.1820">
    <property type="entry name" value="alpha/beta hydrolase"/>
    <property type="match status" value="1"/>
</dbReference>
<dbReference type="InterPro" id="IPR022742">
    <property type="entry name" value="Hydrolase_4"/>
</dbReference>
<evidence type="ECO:0000313" key="4">
    <source>
        <dbReference type="EMBL" id="MFD2034628.1"/>
    </source>
</evidence>
<comment type="caution">
    <text evidence="4">The sequence shown here is derived from an EMBL/GenBank/DDBJ whole genome shotgun (WGS) entry which is preliminary data.</text>
</comment>
<dbReference type="InterPro" id="IPR002410">
    <property type="entry name" value="Peptidase_S33"/>
</dbReference>
<feature type="chain" id="PRO_5045929781" evidence="2">
    <location>
        <begin position="19"/>
        <end position="342"/>
    </location>
</feature>
<evidence type="ECO:0000313" key="5">
    <source>
        <dbReference type="Proteomes" id="UP001597361"/>
    </source>
</evidence>
<dbReference type="Proteomes" id="UP001597361">
    <property type="component" value="Unassembled WGS sequence"/>
</dbReference>
<dbReference type="RefSeq" id="WP_376884961.1">
    <property type="nucleotide sequence ID" value="NZ_JBHUHR010000021.1"/>
</dbReference>
<reference evidence="5" key="1">
    <citation type="journal article" date="2019" name="Int. J. Syst. Evol. Microbiol.">
        <title>The Global Catalogue of Microorganisms (GCM) 10K type strain sequencing project: providing services to taxonomists for standard genome sequencing and annotation.</title>
        <authorList>
            <consortium name="The Broad Institute Genomics Platform"/>
            <consortium name="The Broad Institute Genome Sequencing Center for Infectious Disease"/>
            <person name="Wu L."/>
            <person name="Ma J."/>
        </authorList>
    </citation>
    <scope>NUCLEOTIDE SEQUENCE [LARGE SCALE GENOMIC DNA]</scope>
    <source>
        <strain evidence="5">CGMCC 1.15180</strain>
    </source>
</reference>
<feature type="domain" description="Serine aminopeptidase S33" evidence="3">
    <location>
        <begin position="55"/>
        <end position="171"/>
    </location>
</feature>
<dbReference type="PRINTS" id="PR00793">
    <property type="entry name" value="PROAMNOPTASE"/>
</dbReference>
<dbReference type="PROSITE" id="PS51257">
    <property type="entry name" value="PROKAR_LIPOPROTEIN"/>
    <property type="match status" value="1"/>
</dbReference>
<organism evidence="4 5">
    <name type="scientific">Belliella marina</name>
    <dbReference type="NCBI Taxonomy" id="1644146"/>
    <lineage>
        <taxon>Bacteria</taxon>
        <taxon>Pseudomonadati</taxon>
        <taxon>Bacteroidota</taxon>
        <taxon>Cytophagia</taxon>
        <taxon>Cytophagales</taxon>
        <taxon>Cyclobacteriaceae</taxon>
        <taxon>Belliella</taxon>
    </lineage>
</organism>
<dbReference type="SUPFAM" id="SSF53474">
    <property type="entry name" value="alpha/beta-Hydrolases"/>
    <property type="match status" value="1"/>
</dbReference>
<name>A0ABW4VL55_9BACT</name>
<dbReference type="PANTHER" id="PTHR43798">
    <property type="entry name" value="MONOACYLGLYCEROL LIPASE"/>
    <property type="match status" value="1"/>
</dbReference>